<accession>A0A9X3Z3Q0</accession>
<comment type="caution">
    <text evidence="2">The sequence shown here is derived from an EMBL/GenBank/DDBJ whole genome shotgun (WGS) entry which is preliminary data.</text>
</comment>
<evidence type="ECO:0000259" key="1">
    <source>
        <dbReference type="Pfam" id="PF06114"/>
    </source>
</evidence>
<protein>
    <submittedName>
        <fullName evidence="2">ImmA/IrrE family metallo-endopeptidase</fullName>
    </submittedName>
</protein>
<gene>
    <name evidence="2" type="ORF">O3V59_10695</name>
</gene>
<dbReference type="Proteomes" id="UP001151071">
    <property type="component" value="Unassembled WGS sequence"/>
</dbReference>
<dbReference type="EMBL" id="JAPYYP010000011">
    <property type="protein sequence ID" value="MDA5108830.1"/>
    <property type="molecule type" value="Genomic_DNA"/>
</dbReference>
<dbReference type="Pfam" id="PF06114">
    <property type="entry name" value="Peptidase_M78"/>
    <property type="match status" value="1"/>
</dbReference>
<dbReference type="RefSeq" id="WP_029098089.1">
    <property type="nucleotide sequence ID" value="NZ_JAPYYP010000011.1"/>
</dbReference>
<organism evidence="2 3">
    <name type="scientific">Brevibacillus thermoruber</name>
    <dbReference type="NCBI Taxonomy" id="33942"/>
    <lineage>
        <taxon>Bacteria</taxon>
        <taxon>Bacillati</taxon>
        <taxon>Bacillota</taxon>
        <taxon>Bacilli</taxon>
        <taxon>Bacillales</taxon>
        <taxon>Paenibacillaceae</taxon>
        <taxon>Brevibacillus</taxon>
    </lineage>
</organism>
<name>A0A9X3Z3Q0_9BACL</name>
<feature type="domain" description="IrrE N-terminal-like" evidence="1">
    <location>
        <begin position="35"/>
        <end position="150"/>
    </location>
</feature>
<proteinExistence type="predicted"/>
<sequence>MLRDYKQTDLEKWVGAFYAELGMRHAGDLREEAVADALGIDLVYRPCPSMRYEAGRYRCITINSALPRPVQREQFFHELGHILRGHTGKQLEMRKSFRDLQEAQASQFQLYAALPFFMVSKLRLTDCQTHPACLLAQEFGVTRQLAEKRLAQIRRRIISERLHRQFVAGLHGRGPRPA</sequence>
<evidence type="ECO:0000313" key="3">
    <source>
        <dbReference type="Proteomes" id="UP001151071"/>
    </source>
</evidence>
<evidence type="ECO:0000313" key="2">
    <source>
        <dbReference type="EMBL" id="MDA5108830.1"/>
    </source>
</evidence>
<keyword evidence="3" id="KW-1185">Reference proteome</keyword>
<dbReference type="AlphaFoldDB" id="A0A9X3Z3Q0"/>
<dbReference type="InterPro" id="IPR010359">
    <property type="entry name" value="IrrE_HExxH"/>
</dbReference>
<reference evidence="2" key="1">
    <citation type="submission" date="2022-12" db="EMBL/GenBank/DDBJ databases">
        <title>Draft genome sequence of the thermophilic strain Brevibacillus thermoruber HT42, isolated from Los Humeros, Puebla, Mexico, with biotechnological potential.</title>
        <authorList>
            <person name="Lara Sanchez J."/>
            <person name="Solis Palacios R."/>
            <person name="Bustos Baena A.S."/>
            <person name="Ruz Baez A.E."/>
            <person name="Espinosa Luna G."/>
            <person name="Oliart Ros R.M."/>
        </authorList>
    </citation>
    <scope>NUCLEOTIDE SEQUENCE</scope>
    <source>
        <strain evidence="2">HT42</strain>
    </source>
</reference>